<dbReference type="PRINTS" id="PR00081">
    <property type="entry name" value="GDHRDH"/>
</dbReference>
<evidence type="ECO:0000256" key="1">
    <source>
        <dbReference type="ARBA" id="ARBA00006484"/>
    </source>
</evidence>
<dbReference type="PANTHER" id="PTHR43618">
    <property type="entry name" value="7-ALPHA-HYDROXYSTEROID DEHYDROGENASE"/>
    <property type="match status" value="1"/>
</dbReference>
<dbReference type="OrthoDB" id="25586at2759"/>
<dbReference type="FunFam" id="3.40.630.30:FF:000037">
    <property type="entry name" value="N-alpha-acetyltransferase daf-31-like"/>
    <property type="match status" value="1"/>
</dbReference>
<dbReference type="Pfam" id="PF00583">
    <property type="entry name" value="Acetyltransf_1"/>
    <property type="match status" value="1"/>
</dbReference>
<keyword evidence="2" id="KW-0521">NADP</keyword>
<dbReference type="EMBL" id="CAIX01000034">
    <property type="protein sequence ID" value="CCI42431.1"/>
    <property type="molecule type" value="Genomic_DNA"/>
</dbReference>
<evidence type="ECO:0000259" key="4">
    <source>
        <dbReference type="PROSITE" id="PS51186"/>
    </source>
</evidence>
<protein>
    <recommendedName>
        <fullName evidence="4">N-acetyltransferase domain-containing protein</fullName>
    </recommendedName>
</protein>
<accession>A0A024G6G1</accession>
<dbReference type="FunFam" id="3.40.50.720:FF:000084">
    <property type="entry name" value="Short-chain dehydrogenase reductase"/>
    <property type="match status" value="1"/>
</dbReference>
<evidence type="ECO:0000313" key="5">
    <source>
        <dbReference type="EMBL" id="CCI42431.1"/>
    </source>
</evidence>
<dbReference type="PANTHER" id="PTHR43618:SF8">
    <property type="entry name" value="7ALPHA-HYDROXYSTEROID DEHYDROGENASE"/>
    <property type="match status" value="1"/>
</dbReference>
<dbReference type="CDD" id="cd04301">
    <property type="entry name" value="NAT_SF"/>
    <property type="match status" value="1"/>
</dbReference>
<comment type="caution">
    <text evidence="5">The sequence shown here is derived from an EMBL/GenBank/DDBJ whole genome shotgun (WGS) entry which is preliminary data.</text>
</comment>
<dbReference type="AlphaFoldDB" id="A0A024G6G1"/>
<dbReference type="PROSITE" id="PS51186">
    <property type="entry name" value="GNAT"/>
    <property type="match status" value="1"/>
</dbReference>
<dbReference type="Proteomes" id="UP000053237">
    <property type="component" value="Unassembled WGS sequence"/>
</dbReference>
<dbReference type="Pfam" id="PF13561">
    <property type="entry name" value="adh_short_C2"/>
    <property type="match status" value="1"/>
</dbReference>
<dbReference type="GO" id="GO:0016491">
    <property type="term" value="F:oxidoreductase activity"/>
    <property type="evidence" value="ECO:0007669"/>
    <property type="project" value="UniProtKB-KW"/>
</dbReference>
<dbReference type="InterPro" id="IPR036291">
    <property type="entry name" value="NAD(P)-bd_dom_sf"/>
</dbReference>
<dbReference type="InterPro" id="IPR016181">
    <property type="entry name" value="Acyl_CoA_acyltransferase"/>
</dbReference>
<dbReference type="Gene3D" id="3.40.630.30">
    <property type="match status" value="1"/>
</dbReference>
<feature type="domain" description="N-acetyltransferase" evidence="4">
    <location>
        <begin position="321"/>
        <end position="471"/>
    </location>
</feature>
<evidence type="ECO:0000313" key="6">
    <source>
        <dbReference type="Proteomes" id="UP000053237"/>
    </source>
</evidence>
<proteinExistence type="inferred from homology"/>
<dbReference type="InterPro" id="IPR000182">
    <property type="entry name" value="GNAT_dom"/>
</dbReference>
<dbReference type="GO" id="GO:0016747">
    <property type="term" value="F:acyltransferase activity, transferring groups other than amino-acyl groups"/>
    <property type="evidence" value="ECO:0007669"/>
    <property type="project" value="InterPro"/>
</dbReference>
<dbReference type="Gene3D" id="3.40.50.720">
    <property type="entry name" value="NAD(P)-binding Rossmann-like Domain"/>
    <property type="match status" value="1"/>
</dbReference>
<dbReference type="SUPFAM" id="SSF55729">
    <property type="entry name" value="Acyl-CoA N-acyltransferases (Nat)"/>
    <property type="match status" value="1"/>
</dbReference>
<evidence type="ECO:0000256" key="2">
    <source>
        <dbReference type="ARBA" id="ARBA00022857"/>
    </source>
</evidence>
<reference evidence="5 6" key="1">
    <citation type="submission" date="2012-05" db="EMBL/GenBank/DDBJ databases">
        <title>Recombination and specialization in a pathogen metapopulation.</title>
        <authorList>
            <person name="Gardiner A."/>
            <person name="Kemen E."/>
            <person name="Schultz-Larsen T."/>
            <person name="MacLean D."/>
            <person name="Van Oosterhout C."/>
            <person name="Jones J.D.G."/>
        </authorList>
    </citation>
    <scope>NUCLEOTIDE SEQUENCE [LARGE SCALE GENOMIC DNA]</scope>
    <source>
        <strain evidence="5 6">Ac Nc2</strain>
    </source>
</reference>
<keyword evidence="6" id="KW-1185">Reference proteome</keyword>
<dbReference type="PRINTS" id="PR00080">
    <property type="entry name" value="SDRFAMILY"/>
</dbReference>
<organism evidence="5 6">
    <name type="scientific">Albugo candida</name>
    <dbReference type="NCBI Taxonomy" id="65357"/>
    <lineage>
        <taxon>Eukaryota</taxon>
        <taxon>Sar</taxon>
        <taxon>Stramenopiles</taxon>
        <taxon>Oomycota</taxon>
        <taxon>Peronosporomycetes</taxon>
        <taxon>Albuginales</taxon>
        <taxon>Albuginaceae</taxon>
        <taxon>Albugo</taxon>
    </lineage>
</organism>
<dbReference type="InParanoid" id="A0A024G6G1"/>
<dbReference type="InterPro" id="IPR052178">
    <property type="entry name" value="Sec_Metab_Biosynth_SDR"/>
</dbReference>
<sequence length="500" mass="54875">MEVSNLFSVSDKIVLVTGGGRGIGKMIADGFVRNGAKVYIASRNYASCKKAAAELKHQGPGTCIALQGDISSEKGCAHLAQQFASYESKLDVLVNNSGIAIPTAFDKHEEKVWQETFSVNVAAAYFLARDLLPQLDRAADLNGSARIINIGSVAGFSPSKMDVMAYDASKAALHHLTRVLAAKLARRPNGGHINVNAIAPGVIPTDMTEIIRSAAASSFNNMGRTLPLGRCGDSKDIAGVALFLASRASEWITGIVVVVDGGHIRASFRLPLAKFNIKSNNVRKQESVDELDIAIFNTESDLDPTDRLINVITIAQINPMVCIRNATVNDLIQMQHTNLWCLPENYQMKYYLYHIMSWPQLLYVAESSNGKIVGYVLAKMEEEASVPHGHITSLAVLRTHRKCGIATNLMKAAQRAMVENFAAEYVSLHVRESNEAAIHLYRHTLQYQVYDIESGYYADGEDAYDMRKSFSEKCSQAFASRTNKFQKIMEEKDAAKVESS</sequence>
<name>A0A024G6G1_9STRA</name>
<evidence type="ECO:0000256" key="3">
    <source>
        <dbReference type="ARBA" id="ARBA00023002"/>
    </source>
</evidence>
<dbReference type="STRING" id="65357.A0A024G6G1"/>
<gene>
    <name evidence="5" type="ORF">BN9_032150</name>
</gene>
<dbReference type="SUPFAM" id="SSF51735">
    <property type="entry name" value="NAD(P)-binding Rossmann-fold domains"/>
    <property type="match status" value="1"/>
</dbReference>
<dbReference type="InterPro" id="IPR002347">
    <property type="entry name" value="SDR_fam"/>
</dbReference>
<keyword evidence="3" id="KW-0560">Oxidoreductase</keyword>
<comment type="similarity">
    <text evidence="1">Belongs to the short-chain dehydrogenases/reductases (SDR) family.</text>
</comment>